<evidence type="ECO:0000259" key="1">
    <source>
        <dbReference type="Pfam" id="PF03118"/>
    </source>
</evidence>
<dbReference type="GO" id="GO:0003899">
    <property type="term" value="F:DNA-directed RNA polymerase activity"/>
    <property type="evidence" value="ECO:0007669"/>
    <property type="project" value="InterPro"/>
</dbReference>
<proteinExistence type="predicted"/>
<keyword evidence="2" id="KW-0804">Transcription</keyword>
<dbReference type="AlphaFoldDB" id="V7HXL5"/>
<dbReference type="GO" id="GO:0003677">
    <property type="term" value="F:DNA binding"/>
    <property type="evidence" value="ECO:0007669"/>
    <property type="project" value="InterPro"/>
</dbReference>
<dbReference type="GO" id="GO:0006351">
    <property type="term" value="P:DNA-templated transcription"/>
    <property type="evidence" value="ECO:0007669"/>
    <property type="project" value="InterPro"/>
</dbReference>
<organism evidence="2 3">
    <name type="scientific">Ligilactobacillus equi DPC 6820</name>
    <dbReference type="NCBI Taxonomy" id="1392007"/>
    <lineage>
        <taxon>Bacteria</taxon>
        <taxon>Bacillati</taxon>
        <taxon>Bacillota</taxon>
        <taxon>Bacilli</taxon>
        <taxon>Lactobacillales</taxon>
        <taxon>Lactobacillaceae</taxon>
        <taxon>Ligilactobacillus</taxon>
    </lineage>
</organism>
<dbReference type="Gene3D" id="1.10.150.20">
    <property type="entry name" value="5' to 3' exonuclease, C-terminal subdomain"/>
    <property type="match status" value="1"/>
</dbReference>
<protein>
    <submittedName>
        <fullName evidence="2">DNA-directed RNA polymerase subunit alpha</fullName>
    </submittedName>
</protein>
<keyword evidence="3" id="KW-1185">Reference proteome</keyword>
<comment type="caution">
    <text evidence="2">The sequence shown here is derived from an EMBL/GenBank/DDBJ whole genome shotgun (WGS) entry which is preliminary data.</text>
</comment>
<sequence length="125" mass="14461">MENKQKLEELSAQVTAMQSVAMRLIKQITATQELIKSIKSNEPVLDKDKSELKLFDLQLSTRTFNSISRRFMHQHDDILLSDLVDAFPTLNILLHTRNLGRKSAKELVQAMQAFGYWLDWDLSQL</sequence>
<gene>
    <name evidence="2" type="ORF">LEQ_0084c</name>
</gene>
<dbReference type="InterPro" id="IPR011260">
    <property type="entry name" value="RNAP_asu_C"/>
</dbReference>
<dbReference type="EMBL" id="AWWH01000158">
    <property type="protein sequence ID" value="ETA73781.1"/>
    <property type="molecule type" value="Genomic_DNA"/>
</dbReference>
<name>V7HXL5_9LACO</name>
<dbReference type="RefSeq" id="WP_023860031.1">
    <property type="nucleotide sequence ID" value="NZ_AWWH01000158.1"/>
</dbReference>
<dbReference type="Proteomes" id="UP000018559">
    <property type="component" value="Unassembled WGS sequence"/>
</dbReference>
<dbReference type="GO" id="GO:0000428">
    <property type="term" value="C:DNA-directed RNA polymerase complex"/>
    <property type="evidence" value="ECO:0007669"/>
    <property type="project" value="UniProtKB-KW"/>
</dbReference>
<dbReference type="Pfam" id="PF03118">
    <property type="entry name" value="RNA_pol_A_CTD"/>
    <property type="match status" value="1"/>
</dbReference>
<evidence type="ECO:0000313" key="2">
    <source>
        <dbReference type="EMBL" id="ETA73781.1"/>
    </source>
</evidence>
<reference evidence="2 3" key="1">
    <citation type="journal article" date="2014" name="Genome Announc.">
        <title>The Genome of the Predominant Equine Lactobacillus Species, Lactobacillus equi, Is Reflective of Its Lifestyle Adaptations to an Herbivorous Host.</title>
        <authorList>
            <person name="O'Donnell M.M."/>
            <person name="Harris H.M."/>
            <person name="O'Toole P.W."/>
            <person name="Ross R.P."/>
        </authorList>
    </citation>
    <scope>NUCLEOTIDE SEQUENCE [LARGE SCALE GENOMIC DNA]</scope>
    <source>
        <strain evidence="2 3">DPC 6820</strain>
    </source>
</reference>
<dbReference type="PATRIC" id="fig|1392007.3.peg.1433"/>
<evidence type="ECO:0000313" key="3">
    <source>
        <dbReference type="Proteomes" id="UP000018559"/>
    </source>
</evidence>
<keyword evidence="2" id="KW-0240">DNA-directed RNA polymerase</keyword>
<feature type="domain" description="RNA polymerase alpha subunit C-terminal" evidence="1">
    <location>
        <begin position="46"/>
        <end position="112"/>
    </location>
</feature>
<accession>V7HXL5</accession>
<dbReference type="SUPFAM" id="SSF47789">
    <property type="entry name" value="C-terminal domain of RNA polymerase alpha subunit"/>
    <property type="match status" value="1"/>
</dbReference>